<dbReference type="Gene3D" id="1.20.1510.10">
    <property type="entry name" value="Cation efflux protein transmembrane domain"/>
    <property type="match status" value="1"/>
</dbReference>
<organism evidence="10 11">
    <name type="scientific">Saccharibacillus endophyticus</name>
    <dbReference type="NCBI Taxonomy" id="2060666"/>
    <lineage>
        <taxon>Bacteria</taxon>
        <taxon>Bacillati</taxon>
        <taxon>Bacillota</taxon>
        <taxon>Bacilli</taxon>
        <taxon>Bacillales</taxon>
        <taxon>Paenibacillaceae</taxon>
        <taxon>Saccharibacillus</taxon>
    </lineage>
</organism>
<dbReference type="NCBIfam" id="TIGR01297">
    <property type="entry name" value="CDF"/>
    <property type="match status" value="1"/>
</dbReference>
<comment type="similarity">
    <text evidence="2">Belongs to the cation diffusion facilitator (CDF) transporter (TC 2.A.4) family.</text>
</comment>
<evidence type="ECO:0000256" key="3">
    <source>
        <dbReference type="ARBA" id="ARBA00022448"/>
    </source>
</evidence>
<evidence type="ECO:0000256" key="6">
    <source>
        <dbReference type="ARBA" id="ARBA00023136"/>
    </source>
</evidence>
<dbReference type="SUPFAM" id="SSF160240">
    <property type="entry name" value="Cation efflux protein cytoplasmic domain-like"/>
    <property type="match status" value="1"/>
</dbReference>
<evidence type="ECO:0000256" key="4">
    <source>
        <dbReference type="ARBA" id="ARBA00022692"/>
    </source>
</evidence>
<proteinExistence type="inferred from homology"/>
<dbReference type="EMBL" id="BMDD01000002">
    <property type="protein sequence ID" value="GGH77928.1"/>
    <property type="molecule type" value="Genomic_DNA"/>
</dbReference>
<keyword evidence="4 7" id="KW-0812">Transmembrane</keyword>
<dbReference type="PANTHER" id="PTHR43840">
    <property type="entry name" value="MITOCHONDRIAL METAL TRANSPORTER 1-RELATED"/>
    <property type="match status" value="1"/>
</dbReference>
<feature type="domain" description="Cation efflux protein transmembrane" evidence="8">
    <location>
        <begin position="16"/>
        <end position="207"/>
    </location>
</feature>
<dbReference type="InterPro" id="IPR036837">
    <property type="entry name" value="Cation_efflux_CTD_sf"/>
</dbReference>
<dbReference type="InterPro" id="IPR027470">
    <property type="entry name" value="Cation_efflux_CTD"/>
</dbReference>
<evidence type="ECO:0000256" key="1">
    <source>
        <dbReference type="ARBA" id="ARBA00004141"/>
    </source>
</evidence>
<protein>
    <submittedName>
        <fullName evidence="10">Transporter YeaB</fullName>
    </submittedName>
</protein>
<dbReference type="RefSeq" id="WP_172247413.1">
    <property type="nucleotide sequence ID" value="NZ_BMDD01000002.1"/>
</dbReference>
<dbReference type="Proteomes" id="UP000605427">
    <property type="component" value="Unassembled WGS sequence"/>
</dbReference>
<evidence type="ECO:0000259" key="9">
    <source>
        <dbReference type="Pfam" id="PF16916"/>
    </source>
</evidence>
<feature type="transmembrane region" description="Helical" evidence="7">
    <location>
        <begin position="117"/>
        <end position="136"/>
    </location>
</feature>
<gene>
    <name evidence="10" type="primary">yeaB</name>
    <name evidence="10" type="ORF">GCM10007362_22420</name>
</gene>
<keyword evidence="3" id="KW-0813">Transport</keyword>
<comment type="caution">
    <text evidence="10">The sequence shown here is derived from an EMBL/GenBank/DDBJ whole genome shotgun (WGS) entry which is preliminary data.</text>
</comment>
<feature type="transmembrane region" description="Helical" evidence="7">
    <location>
        <begin position="78"/>
        <end position="97"/>
    </location>
</feature>
<name>A0ABQ1ZS50_9BACL</name>
<dbReference type="InterPro" id="IPR002524">
    <property type="entry name" value="Cation_efflux"/>
</dbReference>
<dbReference type="SUPFAM" id="SSF161111">
    <property type="entry name" value="Cation efflux protein transmembrane domain-like"/>
    <property type="match status" value="1"/>
</dbReference>
<feature type="domain" description="Cation efflux protein cytoplasmic" evidence="9">
    <location>
        <begin position="212"/>
        <end position="287"/>
    </location>
</feature>
<keyword evidence="6 7" id="KW-0472">Membrane</keyword>
<evidence type="ECO:0000313" key="11">
    <source>
        <dbReference type="Proteomes" id="UP000605427"/>
    </source>
</evidence>
<evidence type="ECO:0000256" key="2">
    <source>
        <dbReference type="ARBA" id="ARBA00008114"/>
    </source>
</evidence>
<dbReference type="InterPro" id="IPR058533">
    <property type="entry name" value="Cation_efflux_TM"/>
</dbReference>
<dbReference type="Gene3D" id="3.30.70.1350">
    <property type="entry name" value="Cation efflux protein, cytoplasmic domain"/>
    <property type="match status" value="1"/>
</dbReference>
<dbReference type="InterPro" id="IPR050291">
    <property type="entry name" value="CDF_Transporter"/>
</dbReference>
<comment type="subcellular location">
    <subcellularLocation>
        <location evidence="1">Membrane</location>
        <topology evidence="1">Multi-pass membrane protein</topology>
    </subcellularLocation>
</comment>
<keyword evidence="5 7" id="KW-1133">Transmembrane helix</keyword>
<keyword evidence="11" id="KW-1185">Reference proteome</keyword>
<dbReference type="PANTHER" id="PTHR43840:SF50">
    <property type="entry name" value="MANGANESE EFFLUX SYSTEM PROTEIN MNES"/>
    <property type="match status" value="1"/>
</dbReference>
<accession>A0ABQ1ZS50</accession>
<evidence type="ECO:0000256" key="5">
    <source>
        <dbReference type="ARBA" id="ARBA00022989"/>
    </source>
</evidence>
<reference evidence="11" key="1">
    <citation type="journal article" date="2019" name="Int. J. Syst. Evol. Microbiol.">
        <title>The Global Catalogue of Microorganisms (GCM) 10K type strain sequencing project: providing services to taxonomists for standard genome sequencing and annotation.</title>
        <authorList>
            <consortium name="The Broad Institute Genomics Platform"/>
            <consortium name="The Broad Institute Genome Sequencing Center for Infectious Disease"/>
            <person name="Wu L."/>
            <person name="Ma J."/>
        </authorList>
    </citation>
    <scope>NUCLEOTIDE SEQUENCE [LARGE SCALE GENOMIC DNA]</scope>
    <source>
        <strain evidence="11">CCM 8702</strain>
    </source>
</reference>
<evidence type="ECO:0000259" key="8">
    <source>
        <dbReference type="Pfam" id="PF01545"/>
    </source>
</evidence>
<dbReference type="Pfam" id="PF16916">
    <property type="entry name" value="ZT_dimer"/>
    <property type="match status" value="1"/>
</dbReference>
<dbReference type="InterPro" id="IPR027469">
    <property type="entry name" value="Cation_efflux_TMD_sf"/>
</dbReference>
<evidence type="ECO:0000256" key="7">
    <source>
        <dbReference type="SAM" id="Phobius"/>
    </source>
</evidence>
<evidence type="ECO:0000313" key="10">
    <source>
        <dbReference type="EMBL" id="GGH77928.1"/>
    </source>
</evidence>
<feature type="transmembrane region" description="Helical" evidence="7">
    <location>
        <begin position="15"/>
        <end position="37"/>
    </location>
</feature>
<sequence>MVDVYEKIKEGERGAWVSIIAYLILSALKLTVGYVFLSSALQADGLNNLTDIVASIAVLIGLRISQKPPDKDHAYGHFRAETVAALVASVIMAFVGLEVLVGAGQSIARGTGEAPQAWVAAVALLCAVAMYGVYRYNRDLSIKTGSQALMAAAKDNLSDALVSIGAAIGILGSQFGMPWLDVVTAFVVGLIICKTAWEILRDSLHRLTDGFDEKELTEIREAIAQVEGVEYVRELKARVNGSQTVLDVTIEVPRDLSIVEGHDIADRVEHEMKENHAIYFVSVHVEPKE</sequence>
<dbReference type="Pfam" id="PF01545">
    <property type="entry name" value="Cation_efflux"/>
    <property type="match status" value="1"/>
</dbReference>